<dbReference type="OMA" id="PFECECC"/>
<feature type="compositionally biased region" description="Basic residues" evidence="1">
    <location>
        <begin position="1"/>
        <end position="10"/>
    </location>
</feature>
<dbReference type="GeneID" id="20713989"/>
<feature type="region of interest" description="Disordered" evidence="1">
    <location>
        <begin position="43"/>
        <end position="73"/>
    </location>
</feature>
<gene>
    <name evidence="2" type="ORF">TOT_010001188</name>
</gene>
<evidence type="ECO:0000313" key="3">
    <source>
        <dbReference type="Proteomes" id="UP000003786"/>
    </source>
</evidence>
<dbReference type="InterPro" id="IPR013885">
    <property type="entry name" value="DUF1764_euk"/>
</dbReference>
<name>J4C7J0_THEOR</name>
<dbReference type="KEGG" id="tot:TOT_010001188"/>
<evidence type="ECO:0000313" key="2">
    <source>
        <dbReference type="EMBL" id="BAM39123.1"/>
    </source>
</evidence>
<feature type="compositionally biased region" description="Basic and acidic residues" evidence="1">
    <location>
        <begin position="59"/>
        <end position="73"/>
    </location>
</feature>
<dbReference type="EMBL" id="AP011946">
    <property type="protein sequence ID" value="BAM39123.1"/>
    <property type="molecule type" value="Genomic_DNA"/>
</dbReference>
<evidence type="ECO:0000256" key="1">
    <source>
        <dbReference type="SAM" id="MobiDB-lite"/>
    </source>
</evidence>
<dbReference type="OrthoDB" id="20835at2759"/>
<feature type="region of interest" description="Disordered" evidence="1">
    <location>
        <begin position="1"/>
        <end position="23"/>
    </location>
</feature>
<dbReference type="AlphaFoldDB" id="J4C7J0"/>
<evidence type="ECO:0008006" key="4">
    <source>
        <dbReference type="Google" id="ProtNLM"/>
    </source>
</evidence>
<proteinExistence type="predicted"/>
<accession>J4C7J0</accession>
<dbReference type="Proteomes" id="UP000003786">
    <property type="component" value="Chromosome 1"/>
</dbReference>
<dbReference type="eggNOG" id="ENOG502RSUK">
    <property type="taxonomic scope" value="Eukaryota"/>
</dbReference>
<organism evidence="2 3">
    <name type="scientific">Theileria orientalis strain Shintoku</name>
    <dbReference type="NCBI Taxonomy" id="869250"/>
    <lineage>
        <taxon>Eukaryota</taxon>
        <taxon>Sar</taxon>
        <taxon>Alveolata</taxon>
        <taxon>Apicomplexa</taxon>
        <taxon>Aconoidasida</taxon>
        <taxon>Piroplasmida</taxon>
        <taxon>Theileriidae</taxon>
        <taxon>Theileria</taxon>
    </lineage>
</organism>
<dbReference type="PANTHER" id="PTHR34066:SF1">
    <property type="entry name" value="DUF1764 FAMILY PROTEIN"/>
    <property type="match status" value="1"/>
</dbReference>
<dbReference type="Pfam" id="PF08576">
    <property type="entry name" value="DUF1764"/>
    <property type="match status" value="1"/>
</dbReference>
<sequence>MAKKAKSKSKGRTDKGKKLESAENTKKSKFLINDIFKTLKTTSHTNTSKASTKPSTKSIVKEKSKGKRGKTEEYCTVNGDSARRRTTVDNLPIYTMEELNIGKGGGTELCPFDCNCCF</sequence>
<dbReference type="VEuPathDB" id="PiroplasmaDB:TOT_010001188"/>
<dbReference type="RefSeq" id="XP_009689424.1">
    <property type="nucleotide sequence ID" value="XM_009691129.1"/>
</dbReference>
<feature type="compositionally biased region" description="Basic and acidic residues" evidence="1">
    <location>
        <begin position="11"/>
        <end position="23"/>
    </location>
</feature>
<feature type="compositionally biased region" description="Low complexity" evidence="1">
    <location>
        <begin position="45"/>
        <end position="58"/>
    </location>
</feature>
<reference evidence="2 3" key="1">
    <citation type="journal article" date="2012" name="MBio">
        <title>Comparative genome analysis of three eukaryotic parasites with differing abilities to transform leukocytes reveals key mediators of Theileria-induced leukocyte transformation.</title>
        <authorList>
            <person name="Hayashida K."/>
            <person name="Hara Y."/>
            <person name="Abe T."/>
            <person name="Yamasaki C."/>
            <person name="Toyoda A."/>
            <person name="Kosuge T."/>
            <person name="Suzuki Y."/>
            <person name="Sato Y."/>
            <person name="Kawashima S."/>
            <person name="Katayama T."/>
            <person name="Wakaguri H."/>
            <person name="Inoue N."/>
            <person name="Homma K."/>
            <person name="Tada-Umezaki M."/>
            <person name="Yagi Y."/>
            <person name="Fujii Y."/>
            <person name="Habara T."/>
            <person name="Kanehisa M."/>
            <person name="Watanabe H."/>
            <person name="Ito K."/>
            <person name="Gojobori T."/>
            <person name="Sugawara H."/>
            <person name="Imanishi T."/>
            <person name="Weir W."/>
            <person name="Gardner M."/>
            <person name="Pain A."/>
            <person name="Shiels B."/>
            <person name="Hattori M."/>
            <person name="Nene V."/>
            <person name="Sugimoto C."/>
        </authorList>
    </citation>
    <scope>NUCLEOTIDE SEQUENCE [LARGE SCALE GENOMIC DNA]</scope>
    <source>
        <strain evidence="2 3">Shintoku</strain>
    </source>
</reference>
<protein>
    <recommendedName>
        <fullName evidence="4">DUF1764 domain-containing protein</fullName>
    </recommendedName>
</protein>
<keyword evidence="3" id="KW-1185">Reference proteome</keyword>
<dbReference type="PANTHER" id="PTHR34066">
    <property type="entry name" value="GROWTH FACTOR 2"/>
    <property type="match status" value="1"/>
</dbReference>